<keyword evidence="3" id="KW-0812">Transmembrane</keyword>
<keyword evidence="2" id="KW-0560">Oxidoreductase</keyword>
<name>A0ABQ8HK74_9ROSI</name>
<dbReference type="Proteomes" id="UP000827721">
    <property type="component" value="Unassembled WGS sequence"/>
</dbReference>
<keyword evidence="2" id="KW-0503">Monooxygenase</keyword>
<gene>
    <name evidence="4" type="ORF">JRO89_XS09G0019500</name>
</gene>
<evidence type="ECO:0000256" key="3">
    <source>
        <dbReference type="SAM" id="Phobius"/>
    </source>
</evidence>
<keyword evidence="3" id="KW-1133">Transmembrane helix</keyword>
<dbReference type="PANTHER" id="PTHR47950">
    <property type="entry name" value="CYTOCHROME P450, FAMILY 76, SUBFAMILY C, POLYPEPTIDE 5-RELATED"/>
    <property type="match status" value="1"/>
</dbReference>
<keyword evidence="3" id="KW-0472">Membrane</keyword>
<feature type="transmembrane region" description="Helical" evidence="3">
    <location>
        <begin position="12"/>
        <end position="33"/>
    </location>
</feature>
<evidence type="ECO:0000313" key="5">
    <source>
        <dbReference type="Proteomes" id="UP000827721"/>
    </source>
</evidence>
<keyword evidence="2" id="KW-0349">Heme</keyword>
<keyword evidence="2" id="KW-0479">Metal-binding</keyword>
<keyword evidence="5" id="KW-1185">Reference proteome</keyword>
<protein>
    <recommendedName>
        <fullName evidence="6">Cytochrome P450</fullName>
    </recommendedName>
</protein>
<dbReference type="InterPro" id="IPR001128">
    <property type="entry name" value="Cyt_P450"/>
</dbReference>
<accession>A0ABQ8HK74</accession>
<comment type="similarity">
    <text evidence="1 2">Belongs to the cytochrome P450 family.</text>
</comment>
<dbReference type="InterPro" id="IPR017972">
    <property type="entry name" value="Cyt_P450_CS"/>
</dbReference>
<dbReference type="InterPro" id="IPR002401">
    <property type="entry name" value="Cyt_P450_E_grp-I"/>
</dbReference>
<dbReference type="Gene3D" id="1.10.630.10">
    <property type="entry name" value="Cytochrome P450"/>
    <property type="match status" value="1"/>
</dbReference>
<dbReference type="SUPFAM" id="SSF48264">
    <property type="entry name" value="Cytochrome P450"/>
    <property type="match status" value="1"/>
</dbReference>
<comment type="caution">
    <text evidence="4">The sequence shown here is derived from an EMBL/GenBank/DDBJ whole genome shotgun (WGS) entry which is preliminary data.</text>
</comment>
<evidence type="ECO:0000256" key="1">
    <source>
        <dbReference type="ARBA" id="ARBA00010617"/>
    </source>
</evidence>
<dbReference type="PROSITE" id="PS00086">
    <property type="entry name" value="CYTOCHROME_P450"/>
    <property type="match status" value="1"/>
</dbReference>
<dbReference type="PRINTS" id="PR00463">
    <property type="entry name" value="EP450I"/>
</dbReference>
<evidence type="ECO:0000256" key="2">
    <source>
        <dbReference type="RuleBase" id="RU000461"/>
    </source>
</evidence>
<sequence>MDALTAYFSSLPFSIIISVLASIAAFFLIPVIIRGRRENWRNAPPGPVGWPILGSLPYLSNRLHEDFFNLSKIYGPIMSLNLGLKPAIVVTSPEMAQEVLKIKEGSISSRTITEAIRAISYDAHGVIFSPYGARWKVLRRILISELLSPKAFESFEPLRRQQVHSLLRQLYSISKSNTQVNISEAAFVALLNLVSNIIVSKNLFDSTKKDGGQLKEMFWEMIKVLGTPNTADLIPILKPLDPQRLKTRIANLFKRMDAFYEKLIAERMKERENHEINNTKKSGRRDLLDVLLDYRSDDKENNLDRLHRNIIKAMISELFMGATETTSSTVEWGMTEILRKPHVHKQLVAELDQVIGKDRFVEESDIPNLPYLQATVKEVFRLHPGVPMIIPRRTNESCEVGGYQVPKHCVVYVNVWGIARDPKVWEDPYEFKPERFIGSSVDVKGQDFNLLPFGSGRRSCVGWPLAHRMMHFYLATMLHAFDWVSPPEIVNDVTERVGLTLQKDKNLLATPSPRLPESVYQY</sequence>
<dbReference type="EMBL" id="JAFEMO010000009">
    <property type="protein sequence ID" value="KAH7564750.1"/>
    <property type="molecule type" value="Genomic_DNA"/>
</dbReference>
<keyword evidence="2" id="KW-0408">Iron</keyword>
<dbReference type="PRINTS" id="PR00385">
    <property type="entry name" value="P450"/>
</dbReference>
<reference evidence="4 5" key="1">
    <citation type="submission" date="2021-02" db="EMBL/GenBank/DDBJ databases">
        <title>Plant Genome Project.</title>
        <authorList>
            <person name="Zhang R.-G."/>
        </authorList>
    </citation>
    <scope>NUCLEOTIDE SEQUENCE [LARGE SCALE GENOMIC DNA]</scope>
    <source>
        <tissue evidence="4">Leaves</tissue>
    </source>
</reference>
<dbReference type="InterPro" id="IPR036396">
    <property type="entry name" value="Cyt_P450_sf"/>
</dbReference>
<evidence type="ECO:0000313" key="4">
    <source>
        <dbReference type="EMBL" id="KAH7564750.1"/>
    </source>
</evidence>
<dbReference type="CDD" id="cd11073">
    <property type="entry name" value="CYP76-like"/>
    <property type="match status" value="1"/>
</dbReference>
<organism evidence="4 5">
    <name type="scientific">Xanthoceras sorbifolium</name>
    <dbReference type="NCBI Taxonomy" id="99658"/>
    <lineage>
        <taxon>Eukaryota</taxon>
        <taxon>Viridiplantae</taxon>
        <taxon>Streptophyta</taxon>
        <taxon>Embryophyta</taxon>
        <taxon>Tracheophyta</taxon>
        <taxon>Spermatophyta</taxon>
        <taxon>Magnoliopsida</taxon>
        <taxon>eudicotyledons</taxon>
        <taxon>Gunneridae</taxon>
        <taxon>Pentapetalae</taxon>
        <taxon>rosids</taxon>
        <taxon>malvids</taxon>
        <taxon>Sapindales</taxon>
        <taxon>Sapindaceae</taxon>
        <taxon>Xanthoceroideae</taxon>
        <taxon>Xanthoceras</taxon>
    </lineage>
</organism>
<dbReference type="PANTHER" id="PTHR47950:SF41">
    <property type="entry name" value="(S)-N-METHYLCOCLAURINE 3'-HYDROXYLASE ISOZYME 2-RELATED"/>
    <property type="match status" value="1"/>
</dbReference>
<proteinExistence type="inferred from homology"/>
<dbReference type="Pfam" id="PF00067">
    <property type="entry name" value="p450"/>
    <property type="match status" value="1"/>
</dbReference>
<evidence type="ECO:0008006" key="6">
    <source>
        <dbReference type="Google" id="ProtNLM"/>
    </source>
</evidence>